<sequence>MKHRNKLIKTADTSEEGCNTARQYDANHIASDSEDEAKIIRPDNRAVRKKTVNAKQDRETGSKSKFSNQSPLDRLQCSPFREPQQPWFNGIPLQQGFNAGKMQRGHCYSCGSYTHYRSSCPYVNGSKPATQTRPQ</sequence>
<dbReference type="Proteomes" id="UP000596742">
    <property type="component" value="Unassembled WGS sequence"/>
</dbReference>
<feature type="region of interest" description="Disordered" evidence="2">
    <location>
        <begin position="1"/>
        <end position="20"/>
    </location>
</feature>
<keyword evidence="1" id="KW-0863">Zinc-finger</keyword>
<evidence type="ECO:0000259" key="3">
    <source>
        <dbReference type="PROSITE" id="PS50158"/>
    </source>
</evidence>
<comment type="caution">
    <text evidence="4">The sequence shown here is derived from an EMBL/GenBank/DDBJ whole genome shotgun (WGS) entry which is preliminary data.</text>
</comment>
<evidence type="ECO:0000256" key="2">
    <source>
        <dbReference type="SAM" id="MobiDB-lite"/>
    </source>
</evidence>
<dbReference type="GO" id="GO:0003676">
    <property type="term" value="F:nucleic acid binding"/>
    <property type="evidence" value="ECO:0007669"/>
    <property type="project" value="InterPro"/>
</dbReference>
<dbReference type="InterPro" id="IPR001878">
    <property type="entry name" value="Znf_CCHC"/>
</dbReference>
<feature type="domain" description="CCHC-type" evidence="3">
    <location>
        <begin position="107"/>
        <end position="121"/>
    </location>
</feature>
<dbReference type="EMBL" id="UYJE01003640">
    <property type="protein sequence ID" value="VDI21106.1"/>
    <property type="molecule type" value="Genomic_DNA"/>
</dbReference>
<feature type="region of interest" description="Disordered" evidence="2">
    <location>
        <begin position="48"/>
        <end position="74"/>
    </location>
</feature>
<keyword evidence="1" id="KW-0862">Zinc</keyword>
<evidence type="ECO:0000256" key="1">
    <source>
        <dbReference type="PROSITE-ProRule" id="PRU00047"/>
    </source>
</evidence>
<name>A0A8B6DLS3_MYTGA</name>
<dbReference type="OrthoDB" id="6154445at2759"/>
<protein>
    <recommendedName>
        <fullName evidence="3">CCHC-type domain-containing protein</fullName>
    </recommendedName>
</protein>
<evidence type="ECO:0000313" key="4">
    <source>
        <dbReference type="EMBL" id="VDI21106.1"/>
    </source>
</evidence>
<keyword evidence="1" id="KW-0479">Metal-binding</keyword>
<accession>A0A8B6DLS3</accession>
<proteinExistence type="predicted"/>
<reference evidence="4" key="1">
    <citation type="submission" date="2018-11" db="EMBL/GenBank/DDBJ databases">
        <authorList>
            <person name="Alioto T."/>
            <person name="Alioto T."/>
        </authorList>
    </citation>
    <scope>NUCLEOTIDE SEQUENCE</scope>
</reference>
<organism evidence="4 5">
    <name type="scientific">Mytilus galloprovincialis</name>
    <name type="common">Mediterranean mussel</name>
    <dbReference type="NCBI Taxonomy" id="29158"/>
    <lineage>
        <taxon>Eukaryota</taxon>
        <taxon>Metazoa</taxon>
        <taxon>Spiralia</taxon>
        <taxon>Lophotrochozoa</taxon>
        <taxon>Mollusca</taxon>
        <taxon>Bivalvia</taxon>
        <taxon>Autobranchia</taxon>
        <taxon>Pteriomorphia</taxon>
        <taxon>Mytilida</taxon>
        <taxon>Mytiloidea</taxon>
        <taxon>Mytilidae</taxon>
        <taxon>Mytilinae</taxon>
        <taxon>Mytilus</taxon>
    </lineage>
</organism>
<dbReference type="AlphaFoldDB" id="A0A8B6DLS3"/>
<dbReference type="PROSITE" id="PS50158">
    <property type="entry name" value="ZF_CCHC"/>
    <property type="match status" value="1"/>
</dbReference>
<keyword evidence="5" id="KW-1185">Reference proteome</keyword>
<evidence type="ECO:0000313" key="5">
    <source>
        <dbReference type="Proteomes" id="UP000596742"/>
    </source>
</evidence>
<dbReference type="GO" id="GO:0008270">
    <property type="term" value="F:zinc ion binding"/>
    <property type="evidence" value="ECO:0007669"/>
    <property type="project" value="UniProtKB-KW"/>
</dbReference>
<gene>
    <name evidence="4" type="ORF">MGAL_10B023386</name>
</gene>